<name>A0A4Y9YTQ7_9AGAM</name>
<comment type="similarity">
    <text evidence="3">Belongs to the peptidase S9C family.</text>
</comment>
<dbReference type="Gene3D" id="1.20.1280.50">
    <property type="match status" value="1"/>
</dbReference>
<feature type="domain" description="F-box" evidence="10">
    <location>
        <begin position="936"/>
        <end position="1000"/>
    </location>
</feature>
<evidence type="ECO:0000256" key="7">
    <source>
        <dbReference type="ARBA" id="ARBA00022801"/>
    </source>
</evidence>
<evidence type="ECO:0000313" key="13">
    <source>
        <dbReference type="Proteomes" id="UP000298327"/>
    </source>
</evidence>
<dbReference type="EC" id="3.4.19.1" evidence="5"/>
<keyword evidence="6" id="KW-0963">Cytoplasm</keyword>
<comment type="subunit">
    <text evidence="4">Homotetramer.</text>
</comment>
<protein>
    <recommendedName>
        <fullName evidence="5">acylaminoacyl-peptidase</fullName>
        <ecNumber evidence="5">3.4.19.1</ecNumber>
    </recommendedName>
    <alternativeName>
        <fullName evidence="8">Dipeptidyl-peptidase V</fullName>
    </alternativeName>
</protein>
<dbReference type="GO" id="GO:0008242">
    <property type="term" value="F:omega peptidase activity"/>
    <property type="evidence" value="ECO:0007669"/>
    <property type="project" value="UniProtKB-EC"/>
</dbReference>
<dbReference type="EMBL" id="SEOQ01000309">
    <property type="protein sequence ID" value="TFY65775.1"/>
    <property type="molecule type" value="Genomic_DNA"/>
</dbReference>
<dbReference type="PANTHER" id="PTHR42776">
    <property type="entry name" value="SERINE PEPTIDASE S9 FAMILY MEMBER"/>
    <property type="match status" value="1"/>
</dbReference>
<accession>A0A4Y9YTQ7</accession>
<evidence type="ECO:0000259" key="9">
    <source>
        <dbReference type="Pfam" id="PF00326"/>
    </source>
</evidence>
<comment type="catalytic activity">
    <reaction evidence="1">
        <text>Cleavage of an N-acetyl or N-formyl amino acid from the N-terminus of a polypeptide.</text>
        <dbReference type="EC" id="3.4.19.1"/>
    </reaction>
</comment>
<evidence type="ECO:0000256" key="3">
    <source>
        <dbReference type="ARBA" id="ARBA00010040"/>
    </source>
</evidence>
<dbReference type="Pfam" id="PF12937">
    <property type="entry name" value="F-box-like"/>
    <property type="match status" value="1"/>
</dbReference>
<dbReference type="InterPro" id="IPR001810">
    <property type="entry name" value="F-box_dom"/>
</dbReference>
<organism evidence="12 13">
    <name type="scientific">Dentipellis fragilis</name>
    <dbReference type="NCBI Taxonomy" id="205917"/>
    <lineage>
        <taxon>Eukaryota</taxon>
        <taxon>Fungi</taxon>
        <taxon>Dikarya</taxon>
        <taxon>Basidiomycota</taxon>
        <taxon>Agaricomycotina</taxon>
        <taxon>Agaricomycetes</taxon>
        <taxon>Russulales</taxon>
        <taxon>Hericiaceae</taxon>
        <taxon>Dentipellis</taxon>
    </lineage>
</organism>
<gene>
    <name evidence="12" type="ORF">EVG20_g5316</name>
</gene>
<dbReference type="Pfam" id="PF00326">
    <property type="entry name" value="Peptidase_S9"/>
    <property type="match status" value="2"/>
</dbReference>
<feature type="domain" description="Peptidase S9 prolyl oligopeptidase catalytic" evidence="9">
    <location>
        <begin position="522"/>
        <end position="598"/>
    </location>
</feature>
<dbReference type="InterPro" id="IPR029058">
    <property type="entry name" value="AB_hydrolase_fold"/>
</dbReference>
<keyword evidence="13" id="KW-1185">Reference proteome</keyword>
<proteinExistence type="inferred from homology"/>
<feature type="domain" description="Acylamino-acid-releasing enzyme N-terminal" evidence="11">
    <location>
        <begin position="34"/>
        <end position="464"/>
    </location>
</feature>
<evidence type="ECO:0000256" key="6">
    <source>
        <dbReference type="ARBA" id="ARBA00022490"/>
    </source>
</evidence>
<dbReference type="PANTHER" id="PTHR42776:SF4">
    <property type="entry name" value="ACYLAMINO-ACID-RELEASING ENZYME"/>
    <property type="match status" value="1"/>
</dbReference>
<dbReference type="Gene3D" id="3.40.50.1820">
    <property type="entry name" value="alpha/beta hydrolase"/>
    <property type="match status" value="1"/>
</dbReference>
<keyword evidence="7" id="KW-0378">Hydrolase</keyword>
<reference evidence="12 13" key="1">
    <citation type="submission" date="2019-02" db="EMBL/GenBank/DDBJ databases">
        <title>Genome sequencing of the rare red list fungi Dentipellis fragilis.</title>
        <authorList>
            <person name="Buettner E."/>
            <person name="Kellner H."/>
        </authorList>
    </citation>
    <scope>NUCLEOTIDE SEQUENCE [LARGE SCALE GENOMIC DNA]</scope>
    <source>
        <strain evidence="12 13">DSM 105465</strain>
    </source>
</reference>
<dbReference type="InterPro" id="IPR045550">
    <property type="entry name" value="AARE_N"/>
</dbReference>
<comment type="subcellular location">
    <subcellularLocation>
        <location evidence="2">Cytoplasm</location>
    </subcellularLocation>
</comment>
<comment type="caution">
    <text evidence="12">The sequence shown here is derived from an EMBL/GenBank/DDBJ whole genome shotgun (WGS) entry which is preliminary data.</text>
</comment>
<dbReference type="Proteomes" id="UP000298327">
    <property type="component" value="Unassembled WGS sequence"/>
</dbReference>
<evidence type="ECO:0000256" key="1">
    <source>
        <dbReference type="ARBA" id="ARBA00000721"/>
    </source>
</evidence>
<evidence type="ECO:0000313" key="12">
    <source>
        <dbReference type="EMBL" id="TFY65775.1"/>
    </source>
</evidence>
<dbReference type="GO" id="GO:0004252">
    <property type="term" value="F:serine-type endopeptidase activity"/>
    <property type="evidence" value="ECO:0007669"/>
    <property type="project" value="TreeGrafter"/>
</dbReference>
<dbReference type="OrthoDB" id="43744at2759"/>
<evidence type="ECO:0000256" key="4">
    <source>
        <dbReference type="ARBA" id="ARBA00011881"/>
    </source>
</evidence>
<dbReference type="InterPro" id="IPR001375">
    <property type="entry name" value="Peptidase_S9_cat"/>
</dbReference>
<evidence type="ECO:0000259" key="11">
    <source>
        <dbReference type="Pfam" id="PF19283"/>
    </source>
</evidence>
<sequence>MASALTGDEKGIYVELAGIPTYSSARFLSEKVISVTSAAKDHTRNVKRTSTKTLFIPSAAEDEVIASTPQDVSSEVRASIISPSGRFTVILRETGDGSNQKRFVEIWENGKLLVSEDISKLHGVFYTDDYLSSLAFSPSETSVVYTAEANTPETSDDPYARFRFAPDFGESLTGRKRPILVVFRWDSANSGSTIGSLIKGVAKTLNVPEDLSSVLFGQAVFSLDDHIIATGYKYTDDGQLLGVKGCWNRPADLWDLHLSSSSAVTADEDSTLSETITISSWTKISDPGRSSRSPRVHVDSFGLRTLFWLSNQPGGAHCSCTSLHSLVLQGTQQTKTLLDTIDKPSPSFLSGFAGLYTEYRLLERPFLHLGQDKKPFIVVQTAVGSRTAVILVDARKSSTVKFLTPASDDAISSWSVLDTDGNNRILCTRSSPTEPHELLIGTVKLDNDDANSVVSWRAVDKPIIPDVVRKALNSLKVSIIQVPNRAPAETILMEHKAKDNDGVKPLVTSVHGGPHGTSFTSFTPSITALALVGYTVSLPNYTGSLGFGDHYVKKLLGECGTLDVGDVVESVRHLVKLGMAEDNPKKLFVAGGSHGGFIGAHREHLTNKFTDDTDETELITVVGQYPDLFGAAVLRNPVITGAAPASTDIPDWYFWEFGIPYPPGTQATPDLYQKLWDMSPIAHAEKVKAPVLLHIGDSDRRVVNVQGKTFYHALKARRVRTDMLEFKGEGHPLEGVEAARALASMGKDVDLDTVSADTHDSRFTLVCTLSIQDYWPDDELLRRAAYPAGQCQWSGHFTHAAASCNYVVHSYDALDPVYHKNTPVLDAPICLLHTQVITVNAVGAPTVAPIDNLNHSPAHLRRNFVWEETNMSFSENCSEMTISHTSLVQSTLTAIDRPENSIDRKKAIEVADQQLEELLRATLALRKHRNNVVLFIARLPPEVMAHIFSFSILVDPVQLCLPFKASIKQMQLALGWIKVTHVCQRWRQIALSNHALWAHLPCLSPEWCRVAIARARPFPFIIRAELNDNRSHRAEAAVSEAYFALFRTKELDLTADPSTLRTLVDKPIPSAPSLKAIRLRATSGLLRFPQTTLNIMLPSLSNLELINCYFCWSLPIYRSELLVHLLIRLPRGQADTLPTMEQLLDILQTAPALQRLSLVNACPPAPERPEAVTVSRIITVPQLSLLMLTSFSILPCSYLLAHLRLPAEASVYVHRGSISDPHLPLSLPWLMTPCVSRDPGVRPITALSIFLAKGARTDLVFAVYDADTDPFDAHMSAYRYNVTFACTPDDRKFWKEVTLLCSALPTHNIETLILVGARSAKVSWWHSAFGGMKNVRTVLQRNPQRAGKLFSALTTRMSPAPDGPVLFPQLETLAYREGGDFTTVGEFSAGLLTRAKMGYPVKKLQFLDPLVDESVRDELRKVVPQVV</sequence>
<dbReference type="STRING" id="205917.A0A4Y9YTQ7"/>
<dbReference type="GO" id="GO:0006508">
    <property type="term" value="P:proteolysis"/>
    <property type="evidence" value="ECO:0007669"/>
    <property type="project" value="InterPro"/>
</dbReference>
<dbReference type="SUPFAM" id="SSF53474">
    <property type="entry name" value="alpha/beta-Hydrolases"/>
    <property type="match status" value="1"/>
</dbReference>
<evidence type="ECO:0000259" key="10">
    <source>
        <dbReference type="Pfam" id="PF12937"/>
    </source>
</evidence>
<dbReference type="Pfam" id="PF19283">
    <property type="entry name" value="APEH_N"/>
    <property type="match status" value="1"/>
</dbReference>
<evidence type="ECO:0000256" key="5">
    <source>
        <dbReference type="ARBA" id="ARBA00012917"/>
    </source>
</evidence>
<dbReference type="GO" id="GO:0005737">
    <property type="term" value="C:cytoplasm"/>
    <property type="evidence" value="ECO:0007669"/>
    <property type="project" value="UniProtKB-SubCell"/>
</dbReference>
<feature type="domain" description="Peptidase S9 prolyl oligopeptidase catalytic" evidence="9">
    <location>
        <begin position="620"/>
        <end position="733"/>
    </location>
</feature>
<evidence type="ECO:0000256" key="8">
    <source>
        <dbReference type="ARBA" id="ARBA00032829"/>
    </source>
</evidence>
<evidence type="ECO:0000256" key="2">
    <source>
        <dbReference type="ARBA" id="ARBA00004496"/>
    </source>
</evidence>